<evidence type="ECO:0000313" key="2">
    <source>
        <dbReference type="Proteomes" id="UP000234950"/>
    </source>
</evidence>
<dbReference type="Pfam" id="PF08282">
    <property type="entry name" value="Hydrolase_3"/>
    <property type="match status" value="1"/>
</dbReference>
<dbReference type="Gene3D" id="3.30.1240.10">
    <property type="match status" value="1"/>
</dbReference>
<accession>A0A2N5H638</accession>
<dbReference type="InterPro" id="IPR023214">
    <property type="entry name" value="HAD_sf"/>
</dbReference>
<name>A0A2N5H638_9BACI</name>
<dbReference type="InterPro" id="IPR036412">
    <property type="entry name" value="HAD-like_sf"/>
</dbReference>
<dbReference type="InterPro" id="IPR000150">
    <property type="entry name" value="Cof"/>
</dbReference>
<evidence type="ECO:0000313" key="1">
    <source>
        <dbReference type="EMBL" id="PLS00995.1"/>
    </source>
</evidence>
<reference evidence="1 2" key="1">
    <citation type="submission" date="2017-11" db="EMBL/GenBank/DDBJ databases">
        <title>Comparitive Functional Genomics of Dry Heat Resistant strains isolated from the Viking Spacecraft.</title>
        <authorList>
            <person name="Seuylemezian A."/>
            <person name="Cooper K."/>
            <person name="Vaishampayan P."/>
        </authorList>
    </citation>
    <scope>NUCLEOTIDE SEQUENCE [LARGE SCALE GENOMIC DNA]</scope>
    <source>
        <strain evidence="1 2">V32-6</strain>
    </source>
</reference>
<dbReference type="SFLD" id="SFLDG01140">
    <property type="entry name" value="C2.B:_Phosphomannomutase_and_P"/>
    <property type="match status" value="1"/>
</dbReference>
<dbReference type="PANTHER" id="PTHR10000:SF8">
    <property type="entry name" value="HAD SUPERFAMILY HYDROLASE-LIKE, TYPE 3"/>
    <property type="match status" value="1"/>
</dbReference>
<proteinExistence type="predicted"/>
<sequence>MKCISIDLDGTLLNSSHEITEESVKVLNELQAQGHCLILNTGRAFADVIKLEAVKKMKMPIFCINGSVLFSADRELLFEATLSIDVYKDIFSILKEMNVGILVYTNHGGLPSTLPPLHDKSRQELDQLFHEFNYDQILEIEDLKIYKLIALVHPDQLEKIDEVKKALDGKFPISMASSHPNNVEITSNEAHKGKALLRYQEMMNLNFDEIIAFGDGGNDIAQFEVATTAVAMANAPMQVQQAADVITKSNDEDGFAYAVRRLLGLLD</sequence>
<dbReference type="SFLD" id="SFLDS00003">
    <property type="entry name" value="Haloacid_Dehalogenase"/>
    <property type="match status" value="1"/>
</dbReference>
<dbReference type="EMBL" id="PGVE01000109">
    <property type="protein sequence ID" value="PLS00995.1"/>
    <property type="molecule type" value="Genomic_DNA"/>
</dbReference>
<dbReference type="PANTHER" id="PTHR10000">
    <property type="entry name" value="PHOSPHOSERINE PHOSPHATASE"/>
    <property type="match status" value="1"/>
</dbReference>
<dbReference type="AlphaFoldDB" id="A0A2N5H638"/>
<dbReference type="GO" id="GO:0005829">
    <property type="term" value="C:cytosol"/>
    <property type="evidence" value="ECO:0007669"/>
    <property type="project" value="TreeGrafter"/>
</dbReference>
<dbReference type="GO" id="GO:0016791">
    <property type="term" value="F:phosphatase activity"/>
    <property type="evidence" value="ECO:0007669"/>
    <property type="project" value="TreeGrafter"/>
</dbReference>
<dbReference type="GO" id="GO:0000287">
    <property type="term" value="F:magnesium ion binding"/>
    <property type="evidence" value="ECO:0007669"/>
    <property type="project" value="TreeGrafter"/>
</dbReference>
<dbReference type="SUPFAM" id="SSF56784">
    <property type="entry name" value="HAD-like"/>
    <property type="match status" value="1"/>
</dbReference>
<organism evidence="1 2">
    <name type="scientific">Neobacillus cucumis</name>
    <dbReference type="NCBI Taxonomy" id="1740721"/>
    <lineage>
        <taxon>Bacteria</taxon>
        <taxon>Bacillati</taxon>
        <taxon>Bacillota</taxon>
        <taxon>Bacilli</taxon>
        <taxon>Bacillales</taxon>
        <taxon>Bacillaceae</taxon>
        <taxon>Neobacillus</taxon>
    </lineage>
</organism>
<dbReference type="CDD" id="cd07516">
    <property type="entry name" value="HAD_Pase"/>
    <property type="match status" value="1"/>
</dbReference>
<dbReference type="NCBIfam" id="TIGR00099">
    <property type="entry name" value="Cof-subfamily"/>
    <property type="match status" value="1"/>
</dbReference>
<gene>
    <name evidence="1" type="ORF">CVD27_27685</name>
</gene>
<keyword evidence="2" id="KW-1185">Reference proteome</keyword>
<dbReference type="Proteomes" id="UP000234950">
    <property type="component" value="Unassembled WGS sequence"/>
</dbReference>
<dbReference type="RefSeq" id="WP_101652499.1">
    <property type="nucleotide sequence ID" value="NZ_PGVE01000109.1"/>
</dbReference>
<dbReference type="Gene3D" id="3.40.50.1000">
    <property type="entry name" value="HAD superfamily/HAD-like"/>
    <property type="match status" value="1"/>
</dbReference>
<dbReference type="InterPro" id="IPR006379">
    <property type="entry name" value="HAD-SF_hydro_IIB"/>
</dbReference>
<keyword evidence="1" id="KW-0378">Hydrolase</keyword>
<dbReference type="NCBIfam" id="TIGR01484">
    <property type="entry name" value="HAD-SF-IIB"/>
    <property type="match status" value="1"/>
</dbReference>
<dbReference type="OrthoDB" id="9806027at2"/>
<protein>
    <submittedName>
        <fullName evidence="1">Cof-type HAD-IIB family hydrolase</fullName>
    </submittedName>
</protein>
<comment type="caution">
    <text evidence="1">The sequence shown here is derived from an EMBL/GenBank/DDBJ whole genome shotgun (WGS) entry which is preliminary data.</text>
</comment>